<evidence type="ECO:0000313" key="3">
    <source>
        <dbReference type="Proteomes" id="UP001392437"/>
    </source>
</evidence>
<organism evidence="2 3">
    <name type="scientific">Apiospora kogelbergensis</name>
    <dbReference type="NCBI Taxonomy" id="1337665"/>
    <lineage>
        <taxon>Eukaryota</taxon>
        <taxon>Fungi</taxon>
        <taxon>Dikarya</taxon>
        <taxon>Ascomycota</taxon>
        <taxon>Pezizomycotina</taxon>
        <taxon>Sordariomycetes</taxon>
        <taxon>Xylariomycetidae</taxon>
        <taxon>Amphisphaeriales</taxon>
        <taxon>Apiosporaceae</taxon>
        <taxon>Apiospora</taxon>
    </lineage>
</organism>
<proteinExistence type="predicted"/>
<evidence type="ECO:0000256" key="1">
    <source>
        <dbReference type="SAM" id="MobiDB-lite"/>
    </source>
</evidence>
<feature type="region of interest" description="Disordered" evidence="1">
    <location>
        <begin position="75"/>
        <end position="94"/>
    </location>
</feature>
<dbReference type="Proteomes" id="UP001392437">
    <property type="component" value="Unassembled WGS sequence"/>
</dbReference>
<gene>
    <name evidence="2" type="ORF">PG999_000574</name>
</gene>
<keyword evidence="3" id="KW-1185">Reference proteome</keyword>
<feature type="compositionally biased region" description="Acidic residues" evidence="1">
    <location>
        <begin position="85"/>
        <end position="94"/>
    </location>
</feature>
<reference evidence="2 3" key="1">
    <citation type="submission" date="2023-01" db="EMBL/GenBank/DDBJ databases">
        <title>Analysis of 21 Apiospora genomes using comparative genomics revels a genus with tremendous synthesis potential of carbohydrate active enzymes and secondary metabolites.</title>
        <authorList>
            <person name="Sorensen T."/>
        </authorList>
    </citation>
    <scope>NUCLEOTIDE SEQUENCE [LARGE SCALE GENOMIC DNA]</scope>
    <source>
        <strain evidence="2 3">CBS 117206</strain>
    </source>
</reference>
<name>A0AAW0RBZ2_9PEZI</name>
<accession>A0AAW0RBZ2</accession>
<sequence>MNRILSDSAFVILEDDQQTLIREQIEQCIKDDINKFFDENPPRSLYPYEERVMAAIRTVFSQNIELFGFDDEESEAKQAHVSDNSESEEQDKLN</sequence>
<dbReference type="EMBL" id="JAQQWP010000001">
    <property type="protein sequence ID" value="KAK8132401.1"/>
    <property type="molecule type" value="Genomic_DNA"/>
</dbReference>
<evidence type="ECO:0000313" key="2">
    <source>
        <dbReference type="EMBL" id="KAK8132401.1"/>
    </source>
</evidence>
<comment type="caution">
    <text evidence="2">The sequence shown here is derived from an EMBL/GenBank/DDBJ whole genome shotgun (WGS) entry which is preliminary data.</text>
</comment>
<protein>
    <submittedName>
        <fullName evidence="2">Uncharacterized protein</fullName>
    </submittedName>
</protein>
<dbReference type="AlphaFoldDB" id="A0AAW0RBZ2"/>